<keyword evidence="2" id="KW-1185">Reference proteome</keyword>
<dbReference type="Proteomes" id="UP001242313">
    <property type="component" value="Unassembled WGS sequence"/>
</dbReference>
<evidence type="ECO:0000313" key="2">
    <source>
        <dbReference type="Proteomes" id="UP001242313"/>
    </source>
</evidence>
<protein>
    <submittedName>
        <fullName evidence="1">L-alanine-DL-glutamate epimerase-like enolase superfamily enzyme</fullName>
    </submittedName>
</protein>
<gene>
    <name evidence="1" type="ORF">J2S25_001282</name>
</gene>
<sequence length="31" mass="3758">MIQVPDRPGICFELNRQRIKEVTVLEERFQL</sequence>
<evidence type="ECO:0000313" key="1">
    <source>
        <dbReference type="EMBL" id="MDQ0413100.1"/>
    </source>
</evidence>
<name>A0ABU0FTF9_9BACI</name>
<proteinExistence type="predicted"/>
<dbReference type="EMBL" id="JAUSUN010000005">
    <property type="protein sequence ID" value="MDQ0413100.1"/>
    <property type="molecule type" value="Genomic_DNA"/>
</dbReference>
<organism evidence="1 2">
    <name type="scientific">Mesobacillus stamsii</name>
    <dbReference type="NCBI Taxonomy" id="225347"/>
    <lineage>
        <taxon>Bacteria</taxon>
        <taxon>Bacillati</taxon>
        <taxon>Bacillota</taxon>
        <taxon>Bacilli</taxon>
        <taxon>Bacillales</taxon>
        <taxon>Bacillaceae</taxon>
        <taxon>Mesobacillus</taxon>
    </lineage>
</organism>
<comment type="caution">
    <text evidence="1">The sequence shown here is derived from an EMBL/GenBank/DDBJ whole genome shotgun (WGS) entry which is preliminary data.</text>
</comment>
<reference evidence="1 2" key="1">
    <citation type="submission" date="2023-07" db="EMBL/GenBank/DDBJ databases">
        <title>Genomic Encyclopedia of Type Strains, Phase IV (KMG-IV): sequencing the most valuable type-strain genomes for metagenomic binning, comparative biology and taxonomic classification.</title>
        <authorList>
            <person name="Goeker M."/>
        </authorList>
    </citation>
    <scope>NUCLEOTIDE SEQUENCE [LARGE SCALE GENOMIC DNA]</scope>
    <source>
        <strain evidence="1 2">DSM 19598</strain>
    </source>
</reference>
<accession>A0ABU0FTF9</accession>